<feature type="compositionally biased region" description="Basic residues" evidence="1">
    <location>
        <begin position="25"/>
        <end position="47"/>
    </location>
</feature>
<dbReference type="AlphaFoldDB" id="A0A6P8Z4Q1"/>
<dbReference type="KEGG" id="tpal:117647225"/>
<feature type="region of interest" description="Disordered" evidence="1">
    <location>
        <begin position="1"/>
        <end position="52"/>
    </location>
</feature>
<feature type="compositionally biased region" description="Low complexity" evidence="1">
    <location>
        <begin position="85"/>
        <end position="115"/>
    </location>
</feature>
<dbReference type="Proteomes" id="UP000515158">
    <property type="component" value="Unplaced"/>
</dbReference>
<accession>A0A6P8Z4Q1</accession>
<evidence type="ECO:0000313" key="3">
    <source>
        <dbReference type="RefSeq" id="XP_034244761.1"/>
    </source>
</evidence>
<dbReference type="GeneID" id="117647225"/>
<dbReference type="RefSeq" id="XP_034244761.1">
    <property type="nucleotide sequence ID" value="XM_034388870.1"/>
</dbReference>
<feature type="compositionally biased region" description="Acidic residues" evidence="1">
    <location>
        <begin position="1"/>
        <end position="20"/>
    </location>
</feature>
<protein>
    <submittedName>
        <fullName evidence="3">Uncharacterized protein LOC117647225</fullName>
    </submittedName>
</protein>
<sequence length="115" mass="12467">MDADEELVPMDDNVFEEVIEEPTKKPTKKKVGRKKVAKRKQVKRSKPSRASSIGSLTSIADCIFSDDEMRDEYLADLNGLDVTRSIGGSESSASELGSPTGSVTSSSLFFESDSS</sequence>
<proteinExistence type="predicted"/>
<dbReference type="InParanoid" id="A0A6P8Z4Q1"/>
<gene>
    <name evidence="3" type="primary">LOC117647225</name>
</gene>
<feature type="region of interest" description="Disordered" evidence="1">
    <location>
        <begin position="84"/>
        <end position="115"/>
    </location>
</feature>
<reference evidence="3" key="1">
    <citation type="submission" date="2025-08" db="UniProtKB">
        <authorList>
            <consortium name="RefSeq"/>
        </authorList>
    </citation>
    <scope>IDENTIFICATION</scope>
    <source>
        <tissue evidence="3">Total insect</tissue>
    </source>
</reference>
<name>A0A6P8Z4Q1_THRPL</name>
<organism evidence="3">
    <name type="scientific">Thrips palmi</name>
    <name type="common">Melon thrips</name>
    <dbReference type="NCBI Taxonomy" id="161013"/>
    <lineage>
        <taxon>Eukaryota</taxon>
        <taxon>Metazoa</taxon>
        <taxon>Ecdysozoa</taxon>
        <taxon>Arthropoda</taxon>
        <taxon>Hexapoda</taxon>
        <taxon>Insecta</taxon>
        <taxon>Pterygota</taxon>
        <taxon>Neoptera</taxon>
        <taxon>Paraneoptera</taxon>
        <taxon>Thysanoptera</taxon>
        <taxon>Terebrantia</taxon>
        <taxon>Thripoidea</taxon>
        <taxon>Thripidae</taxon>
        <taxon>Thrips</taxon>
    </lineage>
</organism>
<keyword evidence="2" id="KW-1185">Reference proteome</keyword>
<evidence type="ECO:0000313" key="2">
    <source>
        <dbReference type="Proteomes" id="UP000515158"/>
    </source>
</evidence>
<evidence type="ECO:0000256" key="1">
    <source>
        <dbReference type="SAM" id="MobiDB-lite"/>
    </source>
</evidence>